<comment type="caution">
    <text evidence="6">The sequence shown here is derived from an EMBL/GenBank/DDBJ whole genome shotgun (WGS) entry which is preliminary data.</text>
</comment>
<dbReference type="SUPFAM" id="SSF102215">
    <property type="entry name" value="Creatininase"/>
    <property type="match status" value="1"/>
</dbReference>
<dbReference type="Pfam" id="PF02633">
    <property type="entry name" value="Creatininase"/>
    <property type="match status" value="1"/>
</dbReference>
<evidence type="ECO:0008006" key="8">
    <source>
        <dbReference type="Google" id="ProtNLM"/>
    </source>
</evidence>
<dbReference type="AlphaFoldDB" id="A0A6V8LKR3"/>
<organism evidence="6 7">
    <name type="scientific">Phytohabitans rumicis</name>
    <dbReference type="NCBI Taxonomy" id="1076125"/>
    <lineage>
        <taxon>Bacteria</taxon>
        <taxon>Bacillati</taxon>
        <taxon>Actinomycetota</taxon>
        <taxon>Actinomycetes</taxon>
        <taxon>Micromonosporales</taxon>
        <taxon>Micromonosporaceae</taxon>
    </lineage>
</organism>
<name>A0A6V8LKR3_9ACTN</name>
<keyword evidence="7" id="KW-1185">Reference proteome</keyword>
<sequence length="132" mass="14133">MIVNGHGGNYALRNVVQQATTVRPRMALFPASEDWNTARADAGCKTGSHEDMHGGEIEVSLLLHGAPQLLREGYQTADHEANDRPDLLTVGMRGYTASGIIGRPSLGSAEKGAAVLDSLSRSFARVHKLLEP</sequence>
<dbReference type="Gene3D" id="3.40.50.10310">
    <property type="entry name" value="Creatininase"/>
    <property type="match status" value="1"/>
</dbReference>
<dbReference type="GO" id="GO:0009231">
    <property type="term" value="P:riboflavin biosynthetic process"/>
    <property type="evidence" value="ECO:0007669"/>
    <property type="project" value="TreeGrafter"/>
</dbReference>
<evidence type="ECO:0000256" key="4">
    <source>
        <dbReference type="ARBA" id="ARBA00022833"/>
    </source>
</evidence>
<keyword evidence="4" id="KW-0862">Zinc</keyword>
<dbReference type="Proteomes" id="UP000482960">
    <property type="component" value="Unassembled WGS sequence"/>
</dbReference>
<evidence type="ECO:0000313" key="7">
    <source>
        <dbReference type="Proteomes" id="UP000482960"/>
    </source>
</evidence>
<evidence type="ECO:0000256" key="2">
    <source>
        <dbReference type="ARBA" id="ARBA00022723"/>
    </source>
</evidence>
<evidence type="ECO:0000256" key="3">
    <source>
        <dbReference type="ARBA" id="ARBA00022801"/>
    </source>
</evidence>
<dbReference type="PANTHER" id="PTHR35005:SF1">
    <property type="entry name" value="2-AMINO-5-FORMYLAMINO-6-RIBOSYLAMINOPYRIMIDIN-4(3H)-ONE 5'-MONOPHOSPHATE DEFORMYLASE"/>
    <property type="match status" value="1"/>
</dbReference>
<reference evidence="6 7" key="2">
    <citation type="submission" date="2020-03" db="EMBL/GenBank/DDBJ databases">
        <authorList>
            <person name="Ichikawa N."/>
            <person name="Kimura A."/>
            <person name="Kitahashi Y."/>
            <person name="Uohara A."/>
        </authorList>
    </citation>
    <scope>NUCLEOTIDE SEQUENCE [LARGE SCALE GENOMIC DNA]</scope>
    <source>
        <strain evidence="6 7">NBRC 108638</strain>
    </source>
</reference>
<comment type="similarity">
    <text evidence="5">Belongs to the creatininase superfamily.</text>
</comment>
<dbReference type="GO" id="GO:0046872">
    <property type="term" value="F:metal ion binding"/>
    <property type="evidence" value="ECO:0007669"/>
    <property type="project" value="UniProtKB-KW"/>
</dbReference>
<dbReference type="PANTHER" id="PTHR35005">
    <property type="entry name" value="3-DEHYDRO-SCYLLO-INOSOSE HYDROLASE"/>
    <property type="match status" value="1"/>
</dbReference>
<keyword evidence="3" id="KW-0378">Hydrolase</keyword>
<dbReference type="InterPro" id="IPR003785">
    <property type="entry name" value="Creatininase/forma_Hydrolase"/>
</dbReference>
<protein>
    <recommendedName>
        <fullName evidence="8">Creatinine amidohydrolase</fullName>
    </recommendedName>
</protein>
<evidence type="ECO:0000256" key="5">
    <source>
        <dbReference type="ARBA" id="ARBA00024029"/>
    </source>
</evidence>
<dbReference type="EMBL" id="BLPG01000001">
    <property type="protein sequence ID" value="GFJ93235.1"/>
    <property type="molecule type" value="Genomic_DNA"/>
</dbReference>
<dbReference type="GO" id="GO:0016811">
    <property type="term" value="F:hydrolase activity, acting on carbon-nitrogen (but not peptide) bonds, in linear amides"/>
    <property type="evidence" value="ECO:0007669"/>
    <property type="project" value="TreeGrafter"/>
</dbReference>
<evidence type="ECO:0000256" key="1">
    <source>
        <dbReference type="ARBA" id="ARBA00001947"/>
    </source>
</evidence>
<proteinExistence type="inferred from homology"/>
<dbReference type="InterPro" id="IPR024087">
    <property type="entry name" value="Creatininase-like_sf"/>
</dbReference>
<keyword evidence="2" id="KW-0479">Metal-binding</keyword>
<comment type="cofactor">
    <cofactor evidence="1">
        <name>Zn(2+)</name>
        <dbReference type="ChEBI" id="CHEBI:29105"/>
    </cofactor>
</comment>
<reference evidence="6 7" key="1">
    <citation type="submission" date="2020-03" db="EMBL/GenBank/DDBJ databases">
        <title>Whole genome shotgun sequence of Phytohabitans rumicis NBRC 108638.</title>
        <authorList>
            <person name="Komaki H."/>
            <person name="Tamura T."/>
        </authorList>
    </citation>
    <scope>NUCLEOTIDE SEQUENCE [LARGE SCALE GENOMIC DNA]</scope>
    <source>
        <strain evidence="6 7">NBRC 108638</strain>
    </source>
</reference>
<accession>A0A6V8LKR3</accession>
<gene>
    <name evidence="6" type="ORF">Prum_068770</name>
</gene>
<evidence type="ECO:0000313" key="6">
    <source>
        <dbReference type="EMBL" id="GFJ93235.1"/>
    </source>
</evidence>